<evidence type="ECO:0000256" key="1">
    <source>
        <dbReference type="ARBA" id="ARBA00004123"/>
    </source>
</evidence>
<feature type="domain" description="NR LBD" evidence="12">
    <location>
        <begin position="174"/>
        <end position="374"/>
    </location>
</feature>
<dbReference type="SUPFAM" id="SSF48508">
    <property type="entry name" value="Nuclear receptor ligand-binding domain"/>
    <property type="match status" value="1"/>
</dbReference>
<keyword evidence="2 10" id="KW-0479">Metal-binding</keyword>
<evidence type="ECO:0000256" key="6">
    <source>
        <dbReference type="ARBA" id="ARBA00023125"/>
    </source>
</evidence>
<evidence type="ECO:0000313" key="13">
    <source>
        <dbReference type="EMBL" id="CAD7077575.1"/>
    </source>
</evidence>
<dbReference type="OrthoDB" id="5771769at2759"/>
<evidence type="ECO:0000256" key="5">
    <source>
        <dbReference type="ARBA" id="ARBA00023015"/>
    </source>
</evidence>
<evidence type="ECO:0000259" key="11">
    <source>
        <dbReference type="PROSITE" id="PS51030"/>
    </source>
</evidence>
<proteinExistence type="inferred from homology"/>
<dbReference type="EMBL" id="LR899009">
    <property type="protein sequence ID" value="CAD7077575.1"/>
    <property type="molecule type" value="Genomic_DNA"/>
</dbReference>
<sequence length="374" mass="42006">MLANDVKPTSGKEVLCKVCGDRASGKHYGVPSCDGCRGFFKRSIRRNLQYVCKEGGKCMIDVMRRNQCQACRFSKCLLVNMRREAVQHERAPRSSAPPPCNLVSIPFDFYTPQKALPVRPANILLPLPTLMPVDLVYKPIDSQFTTGYCGFQRELNILNPAFDKQQSSLGMENNNTINLSKTNDSFDRVNPLKGVSSLQTEDGNCKELIFESAAKLLYFAVKWARSIPHYNHLPHRDQSVLLENSWAELFLVMASQWGLPLENLTISKELDNIRHVLQQFRHLKIDVAEASCLMALILFKAIPSLSTTSIEYISLVKDQSIAYLADKCGAFRLGHLLLLLPQVKNAAIPKFIQDTFFKGTVGEVAIERLLGDLI</sequence>
<dbReference type="InterPro" id="IPR013088">
    <property type="entry name" value="Znf_NHR/GATA"/>
</dbReference>
<dbReference type="GO" id="GO:0043565">
    <property type="term" value="F:sequence-specific DNA binding"/>
    <property type="evidence" value="ECO:0007669"/>
    <property type="project" value="InterPro"/>
</dbReference>
<dbReference type="GO" id="GO:0005634">
    <property type="term" value="C:nucleus"/>
    <property type="evidence" value="ECO:0007669"/>
    <property type="project" value="UniProtKB-SubCell"/>
</dbReference>
<name>A0A7R8UB82_HERIL</name>
<feature type="domain" description="Nuclear receptor" evidence="11">
    <location>
        <begin position="13"/>
        <end position="88"/>
    </location>
</feature>
<evidence type="ECO:0000256" key="9">
    <source>
        <dbReference type="ARBA" id="ARBA00023242"/>
    </source>
</evidence>
<dbReference type="PROSITE" id="PS51030">
    <property type="entry name" value="NUCLEAR_REC_DBD_2"/>
    <property type="match status" value="1"/>
</dbReference>
<dbReference type="InterPro" id="IPR001628">
    <property type="entry name" value="Znf_hrmn_rcpt"/>
</dbReference>
<dbReference type="Pfam" id="PF00105">
    <property type="entry name" value="zf-C4"/>
    <property type="match status" value="1"/>
</dbReference>
<dbReference type="AlphaFoldDB" id="A0A7R8UB82"/>
<dbReference type="PROSITE" id="PS51843">
    <property type="entry name" value="NR_LBD"/>
    <property type="match status" value="1"/>
</dbReference>
<dbReference type="Gene3D" id="3.30.50.10">
    <property type="entry name" value="Erythroid Transcription Factor GATA-1, subunit A"/>
    <property type="match status" value="1"/>
</dbReference>
<dbReference type="SMART" id="SM00430">
    <property type="entry name" value="HOLI"/>
    <property type="match status" value="1"/>
</dbReference>
<dbReference type="GO" id="GO:0008270">
    <property type="term" value="F:zinc ion binding"/>
    <property type="evidence" value="ECO:0007669"/>
    <property type="project" value="UniProtKB-KW"/>
</dbReference>
<dbReference type="SUPFAM" id="SSF57716">
    <property type="entry name" value="Glucocorticoid receptor-like (DNA-binding domain)"/>
    <property type="match status" value="1"/>
</dbReference>
<evidence type="ECO:0000256" key="2">
    <source>
        <dbReference type="ARBA" id="ARBA00022723"/>
    </source>
</evidence>
<evidence type="ECO:0000256" key="10">
    <source>
        <dbReference type="RuleBase" id="RU004334"/>
    </source>
</evidence>
<dbReference type="InterPro" id="IPR000536">
    <property type="entry name" value="Nucl_hrmn_rcpt_lig-bd"/>
</dbReference>
<dbReference type="PRINTS" id="PR00047">
    <property type="entry name" value="STROIDFINGER"/>
</dbReference>
<dbReference type="InterPro" id="IPR050274">
    <property type="entry name" value="Nuclear_hormone_rcpt_NR2"/>
</dbReference>
<dbReference type="FunFam" id="3.30.50.10:FF:000058">
    <property type="entry name" value="Nuclear Hormone Receptor family"/>
    <property type="match status" value="1"/>
</dbReference>
<keyword evidence="6 10" id="KW-0238">DNA-binding</keyword>
<comment type="similarity">
    <text evidence="10">Belongs to the nuclear hormone receptor family.</text>
</comment>
<dbReference type="InParanoid" id="A0A7R8UB82"/>
<organism evidence="13 14">
    <name type="scientific">Hermetia illucens</name>
    <name type="common">Black soldier fly</name>
    <dbReference type="NCBI Taxonomy" id="343691"/>
    <lineage>
        <taxon>Eukaryota</taxon>
        <taxon>Metazoa</taxon>
        <taxon>Ecdysozoa</taxon>
        <taxon>Arthropoda</taxon>
        <taxon>Hexapoda</taxon>
        <taxon>Insecta</taxon>
        <taxon>Pterygota</taxon>
        <taxon>Neoptera</taxon>
        <taxon>Endopterygota</taxon>
        <taxon>Diptera</taxon>
        <taxon>Brachycera</taxon>
        <taxon>Stratiomyomorpha</taxon>
        <taxon>Stratiomyidae</taxon>
        <taxon>Hermetiinae</taxon>
        <taxon>Hermetia</taxon>
    </lineage>
</organism>
<accession>A0A7R8UB82</accession>
<evidence type="ECO:0000313" key="14">
    <source>
        <dbReference type="Proteomes" id="UP000594454"/>
    </source>
</evidence>
<dbReference type="Proteomes" id="UP000594454">
    <property type="component" value="Chromosome 1"/>
</dbReference>
<evidence type="ECO:0000256" key="8">
    <source>
        <dbReference type="ARBA" id="ARBA00023170"/>
    </source>
</evidence>
<evidence type="ECO:0000256" key="7">
    <source>
        <dbReference type="ARBA" id="ARBA00023163"/>
    </source>
</evidence>
<dbReference type="PANTHER" id="PTHR24083">
    <property type="entry name" value="NUCLEAR HORMONE RECEPTOR"/>
    <property type="match status" value="1"/>
</dbReference>
<keyword evidence="14" id="KW-1185">Reference proteome</keyword>
<comment type="subcellular location">
    <subcellularLocation>
        <location evidence="1 10">Nucleus</location>
    </subcellularLocation>
</comment>
<dbReference type="PRINTS" id="PR00398">
    <property type="entry name" value="STRDHORMONER"/>
</dbReference>
<reference evidence="13 14" key="1">
    <citation type="submission" date="2020-11" db="EMBL/GenBank/DDBJ databases">
        <authorList>
            <person name="Wallbank WR R."/>
            <person name="Pardo Diaz C."/>
            <person name="Kozak K."/>
            <person name="Martin S."/>
            <person name="Jiggins C."/>
            <person name="Moest M."/>
            <person name="Warren A I."/>
            <person name="Generalovic N T."/>
            <person name="Byers J.R.P. K."/>
            <person name="Montejo-Kovacevich G."/>
            <person name="Yen C E."/>
        </authorList>
    </citation>
    <scope>NUCLEOTIDE SEQUENCE [LARGE SCALE GENOMIC DNA]</scope>
</reference>
<keyword evidence="3 10" id="KW-0863">Zinc-finger</keyword>
<dbReference type="Gene3D" id="1.10.565.10">
    <property type="entry name" value="Retinoid X Receptor"/>
    <property type="match status" value="1"/>
</dbReference>
<keyword evidence="9 10" id="KW-0539">Nucleus</keyword>
<keyword evidence="7 10" id="KW-0804">Transcription</keyword>
<keyword evidence="5 10" id="KW-0805">Transcription regulation</keyword>
<evidence type="ECO:0000256" key="3">
    <source>
        <dbReference type="ARBA" id="ARBA00022771"/>
    </source>
</evidence>
<dbReference type="Pfam" id="PF00104">
    <property type="entry name" value="Hormone_recep"/>
    <property type="match status" value="1"/>
</dbReference>
<keyword evidence="4 10" id="KW-0862">Zinc</keyword>
<gene>
    <name evidence="13" type="ORF">HERILL_LOCUS911</name>
</gene>
<dbReference type="SMART" id="SM00399">
    <property type="entry name" value="ZnF_C4"/>
    <property type="match status" value="1"/>
</dbReference>
<keyword evidence="8 10" id="KW-0675">Receptor</keyword>
<dbReference type="PROSITE" id="PS00031">
    <property type="entry name" value="NUCLEAR_REC_DBD_1"/>
    <property type="match status" value="1"/>
</dbReference>
<evidence type="ECO:0000259" key="12">
    <source>
        <dbReference type="PROSITE" id="PS51843"/>
    </source>
</evidence>
<dbReference type="InterPro" id="IPR001723">
    <property type="entry name" value="Nuclear_hrmn_rcpt"/>
</dbReference>
<dbReference type="CDD" id="cd07164">
    <property type="entry name" value="NR_DBD_PNR_like_1"/>
    <property type="match status" value="1"/>
</dbReference>
<dbReference type="GO" id="GO:0003700">
    <property type="term" value="F:DNA-binding transcription factor activity"/>
    <property type="evidence" value="ECO:0007669"/>
    <property type="project" value="InterPro"/>
</dbReference>
<dbReference type="InterPro" id="IPR035500">
    <property type="entry name" value="NHR-like_dom_sf"/>
</dbReference>
<evidence type="ECO:0000256" key="4">
    <source>
        <dbReference type="ARBA" id="ARBA00022833"/>
    </source>
</evidence>
<protein>
    <submittedName>
        <fullName evidence="13">Uncharacterized protein</fullName>
    </submittedName>
</protein>